<keyword evidence="3" id="KW-1185">Reference proteome</keyword>
<feature type="domain" description="Mannosylglycerate hydrolase MGH1-like glycoside hydrolase" evidence="1">
    <location>
        <begin position="698"/>
        <end position="862"/>
    </location>
</feature>
<dbReference type="GO" id="GO:0004573">
    <property type="term" value="F:Glc3Man9GlcNAc2 oligosaccharide glucosidase activity"/>
    <property type="evidence" value="ECO:0007669"/>
    <property type="project" value="InterPro"/>
</dbReference>
<dbReference type="GO" id="GO:0009311">
    <property type="term" value="P:oligosaccharide metabolic process"/>
    <property type="evidence" value="ECO:0007669"/>
    <property type="project" value="InterPro"/>
</dbReference>
<sequence>MTGAERRRLADADAGAEPWRLWGPYLSERAWGTVREDYSEHGTAWEYFPHDHARSRAYRWNEDGLAGVCDERQTFCFGLGLWNEADPILKERIFGLTGNEGNHGEDAKEYWWYTDSTPTHSWMSWRYHYPQREYPYSELVAVNRQLDRSEPEYELADTGVFADDRYWVVTVDYAKAGPTDLCMVVSVTNRAPEPATLHVLPTLWFRNTWSWGLPGRDDKPEIVAEQVGGRGELRAQHRILGRLMLQGEGEPTVLACDNETNARRLWGYEETPDYPKDGIADHVVHGLPTVNPDRTGTKAALHYVLTVPSGETARIRLRLTHLAAPGGRERPLPSLGAEFDEVMAARRTEADEYFADLVPHGTPEDQAHVVRAAVAGLMWGKQFYHYDVARWLDGDPASPPPPEGRRHGRNSAWRHMTSFDVISMPDPWEYPWYAAWDLAFHCVALARVDPHFAKEQILLLLRDWYLHPNGQIPAYEWAFGDVNPPVHAWAALRVFEIDGGRDYAFLARVMHKLLLNFTWWVNRKDTGGNNLFEGGFLGLDNVGPFDRSASLPVPGVLEQSDGTAWMAMYALNLLEISLVLATHDRMWTDIATKFLEHFAYIANAASHQGLWDDEDGFFYDLLRRTDGREVPLKVRSVVGLLPLCATTTLSSVTLVRLPEIAARLRWFLTNRPEFTEVVGARRISDGGQQQRLLAVVGPEQLRRILSRMLDTEEFLSPYGLRTLSRRHLDKPYTIRLGGHDYTVGYEPAESANGLFGGNSNWRGPIWFPTNYLLIEGIRHYARFFHDDLQVEYPTRSGQKLTLDQIADDLSDRLIALFLPDRHGNRPYLPDHPLLADHPDWKDHLTFPEFFHGDTGAGLGATHQCGWTALVLDLILTRHHPRGLR</sequence>
<protein>
    <submittedName>
        <fullName evidence="2">Glucosidase</fullName>
    </submittedName>
</protein>
<feature type="domain" description="Mannosylglycerate hydrolase MGH1-like glycoside hydrolase" evidence="1">
    <location>
        <begin position="430"/>
        <end position="533"/>
    </location>
</feature>
<gene>
    <name evidence="2" type="ORF">Cba03nite_11460</name>
</gene>
<dbReference type="AlphaFoldDB" id="A0A8J3NFX6"/>
<dbReference type="PANTHER" id="PTHR10412">
    <property type="entry name" value="MANNOSYL-OLIGOSACCHARIDE GLUCOSIDASE"/>
    <property type="match status" value="1"/>
</dbReference>
<proteinExistence type="predicted"/>
<evidence type="ECO:0000313" key="2">
    <source>
        <dbReference type="EMBL" id="GIF79797.1"/>
    </source>
</evidence>
<dbReference type="SUPFAM" id="SSF48208">
    <property type="entry name" value="Six-hairpin glycosidases"/>
    <property type="match status" value="1"/>
</dbReference>
<dbReference type="RefSeq" id="WP_203742770.1">
    <property type="nucleotide sequence ID" value="NZ_BONF01000008.1"/>
</dbReference>
<comment type="caution">
    <text evidence="2">The sequence shown here is derived from an EMBL/GenBank/DDBJ whole genome shotgun (WGS) entry which is preliminary data.</text>
</comment>
<name>A0A8J3NFX6_9ACTN</name>
<dbReference type="PANTHER" id="PTHR10412:SF10">
    <property type="entry name" value="GLYCOSYL HYDROLASE FAMILY 63 C-TERMINAL DOMAIN-CONTAINING PROTEIN"/>
    <property type="match status" value="1"/>
</dbReference>
<organism evidence="2 3">
    <name type="scientific">Catellatospora bangladeshensis</name>
    <dbReference type="NCBI Taxonomy" id="310355"/>
    <lineage>
        <taxon>Bacteria</taxon>
        <taxon>Bacillati</taxon>
        <taxon>Actinomycetota</taxon>
        <taxon>Actinomycetes</taxon>
        <taxon>Micromonosporales</taxon>
        <taxon>Micromonosporaceae</taxon>
        <taxon>Catellatospora</taxon>
    </lineage>
</organism>
<dbReference type="InterPro" id="IPR004888">
    <property type="entry name" value="Glycoside_hydrolase_63"/>
</dbReference>
<reference evidence="2 3" key="1">
    <citation type="submission" date="2021-01" db="EMBL/GenBank/DDBJ databases">
        <title>Whole genome shotgun sequence of Catellatospora bangladeshensis NBRC 107357.</title>
        <authorList>
            <person name="Komaki H."/>
            <person name="Tamura T."/>
        </authorList>
    </citation>
    <scope>NUCLEOTIDE SEQUENCE [LARGE SCALE GENOMIC DNA]</scope>
    <source>
        <strain evidence="2 3">NBRC 107357</strain>
    </source>
</reference>
<dbReference type="Gene3D" id="1.50.10.10">
    <property type="match status" value="2"/>
</dbReference>
<dbReference type="EMBL" id="BONF01000008">
    <property type="protein sequence ID" value="GIF79797.1"/>
    <property type="molecule type" value="Genomic_DNA"/>
</dbReference>
<dbReference type="Pfam" id="PF22422">
    <property type="entry name" value="MGH1-like_GH"/>
    <property type="match status" value="2"/>
</dbReference>
<dbReference type="Proteomes" id="UP000601223">
    <property type="component" value="Unassembled WGS sequence"/>
</dbReference>
<evidence type="ECO:0000313" key="3">
    <source>
        <dbReference type="Proteomes" id="UP000601223"/>
    </source>
</evidence>
<dbReference type="InterPro" id="IPR008928">
    <property type="entry name" value="6-hairpin_glycosidase_sf"/>
</dbReference>
<dbReference type="InterPro" id="IPR054491">
    <property type="entry name" value="MGH1-like_GH"/>
</dbReference>
<dbReference type="InterPro" id="IPR012341">
    <property type="entry name" value="6hp_glycosidase-like_sf"/>
</dbReference>
<evidence type="ECO:0000259" key="1">
    <source>
        <dbReference type="Pfam" id="PF22422"/>
    </source>
</evidence>
<accession>A0A8J3NFX6</accession>